<gene>
    <name evidence="2" type="ordered locus">Bind_0188</name>
</gene>
<dbReference type="HOGENOM" id="CLU_2551475_0_0_5"/>
<protein>
    <submittedName>
        <fullName evidence="2">Uncharacterized protein</fullName>
    </submittedName>
</protein>
<feature type="signal peptide" evidence="1">
    <location>
        <begin position="1"/>
        <end position="24"/>
    </location>
</feature>
<organism evidence="2 3">
    <name type="scientific">Beijerinckia indica subsp. indica (strain ATCC 9039 / DSM 1715 / NCIMB 8712)</name>
    <dbReference type="NCBI Taxonomy" id="395963"/>
    <lineage>
        <taxon>Bacteria</taxon>
        <taxon>Pseudomonadati</taxon>
        <taxon>Pseudomonadota</taxon>
        <taxon>Alphaproteobacteria</taxon>
        <taxon>Hyphomicrobiales</taxon>
        <taxon>Beijerinckiaceae</taxon>
        <taxon>Beijerinckia</taxon>
    </lineage>
</organism>
<dbReference type="AlphaFoldDB" id="B2ICF5"/>
<reference evidence="3" key="1">
    <citation type="submission" date="2008-03" db="EMBL/GenBank/DDBJ databases">
        <title>Complete sequence of chromosome of Beijerinckia indica subsp. indica ATCC 9039.</title>
        <authorList>
            <consortium name="US DOE Joint Genome Institute"/>
            <person name="Copeland A."/>
            <person name="Lucas S."/>
            <person name="Lapidus A."/>
            <person name="Glavina del Rio T."/>
            <person name="Dalin E."/>
            <person name="Tice H."/>
            <person name="Bruce D."/>
            <person name="Goodwin L."/>
            <person name="Pitluck S."/>
            <person name="LaButti K."/>
            <person name="Schmutz J."/>
            <person name="Larimer F."/>
            <person name="Land M."/>
            <person name="Hauser L."/>
            <person name="Kyrpides N."/>
            <person name="Mikhailova N."/>
            <person name="Dunfield P.F."/>
            <person name="Dedysh S.N."/>
            <person name="Liesack W."/>
            <person name="Saw J.H."/>
            <person name="Alam M."/>
            <person name="Chen Y."/>
            <person name="Murrell J.C."/>
            <person name="Richardson P."/>
        </authorList>
    </citation>
    <scope>NUCLEOTIDE SEQUENCE [LARGE SCALE GENOMIC DNA]</scope>
    <source>
        <strain evidence="3">ATCC 9039 / DSM 1715 / NCIMB 8712</strain>
    </source>
</reference>
<sequence length="82" mass="8999">MIQILKPIALSAVLLLPLSGVVLAEPHQSRPELAAGLLEGRSIGTGRHTVSDWSHAVLYKPFGQTPYDDNNRYRAFSDQTGR</sequence>
<evidence type="ECO:0000313" key="3">
    <source>
        <dbReference type="Proteomes" id="UP000001695"/>
    </source>
</evidence>
<reference evidence="2 3" key="2">
    <citation type="journal article" date="2010" name="J. Bacteriol.">
        <title>Complete genome sequence of Beijerinckia indica subsp. indica.</title>
        <authorList>
            <person name="Tamas I."/>
            <person name="Dedysh S.N."/>
            <person name="Liesack W."/>
            <person name="Stott M.B."/>
            <person name="Alam M."/>
            <person name="Murrell J.C."/>
            <person name="Dunfield P.F."/>
        </authorList>
    </citation>
    <scope>NUCLEOTIDE SEQUENCE [LARGE SCALE GENOMIC DNA]</scope>
    <source>
        <strain evidence="3">ATCC 9039 / DSM 1715 / NCIMB 8712</strain>
    </source>
</reference>
<keyword evidence="3" id="KW-1185">Reference proteome</keyword>
<accession>B2ICF5</accession>
<name>B2ICF5_BEII9</name>
<dbReference type="EMBL" id="CP001016">
    <property type="protein sequence ID" value="ACB93844.1"/>
    <property type="molecule type" value="Genomic_DNA"/>
</dbReference>
<keyword evidence="1" id="KW-0732">Signal</keyword>
<dbReference type="STRING" id="395963.Bind_0188"/>
<dbReference type="Proteomes" id="UP000001695">
    <property type="component" value="Chromosome"/>
</dbReference>
<dbReference type="RefSeq" id="WP_012383202.1">
    <property type="nucleotide sequence ID" value="NC_010581.1"/>
</dbReference>
<proteinExistence type="predicted"/>
<dbReference type="KEGG" id="bid:Bind_0188"/>
<feature type="chain" id="PRO_5002778647" evidence="1">
    <location>
        <begin position="25"/>
        <end position="82"/>
    </location>
</feature>
<evidence type="ECO:0000313" key="2">
    <source>
        <dbReference type="EMBL" id="ACB93844.1"/>
    </source>
</evidence>
<evidence type="ECO:0000256" key="1">
    <source>
        <dbReference type="SAM" id="SignalP"/>
    </source>
</evidence>